<sequence>MNCRRKKQRCATPTGQSTCSSCAKSVLACERGPPRKHSEATNWPQIALCGPLNDAFGSSQPSVCSVAAPMGGNDQAWDESSPLNLLPTWVQPNQPDTGALSLSVSYQLDHILRLMAESRDTISQLLNDIDALRQGSAAQKQPLDLVQLERAQVTSLMNPFSDMSVLTSWLPTPL</sequence>
<keyword evidence="2" id="KW-1185">Reference proteome</keyword>
<comment type="caution">
    <text evidence="1">The sequence shown here is derived from an EMBL/GenBank/DDBJ whole genome shotgun (WGS) entry which is preliminary data.</text>
</comment>
<organism evidence="1 2">
    <name type="scientific">Hohenbuehelia grisea</name>
    <dbReference type="NCBI Taxonomy" id="104357"/>
    <lineage>
        <taxon>Eukaryota</taxon>
        <taxon>Fungi</taxon>
        <taxon>Dikarya</taxon>
        <taxon>Basidiomycota</taxon>
        <taxon>Agaricomycotina</taxon>
        <taxon>Agaricomycetes</taxon>
        <taxon>Agaricomycetidae</taxon>
        <taxon>Agaricales</taxon>
        <taxon>Pleurotineae</taxon>
        <taxon>Pleurotaceae</taxon>
        <taxon>Hohenbuehelia</taxon>
    </lineage>
</organism>
<evidence type="ECO:0000313" key="2">
    <source>
        <dbReference type="Proteomes" id="UP001556367"/>
    </source>
</evidence>
<evidence type="ECO:0000313" key="1">
    <source>
        <dbReference type="EMBL" id="KAL0957410.1"/>
    </source>
</evidence>
<dbReference type="EMBL" id="JASNQZ010000005">
    <property type="protein sequence ID" value="KAL0957410.1"/>
    <property type="molecule type" value="Genomic_DNA"/>
</dbReference>
<name>A0ABR3JNL5_9AGAR</name>
<reference evidence="2" key="1">
    <citation type="submission" date="2024-06" db="EMBL/GenBank/DDBJ databases">
        <title>Multi-omics analyses provide insights into the biosynthesis of the anticancer antibiotic pleurotin in Hohenbuehelia grisea.</title>
        <authorList>
            <person name="Weaver J.A."/>
            <person name="Alberti F."/>
        </authorList>
    </citation>
    <scope>NUCLEOTIDE SEQUENCE [LARGE SCALE GENOMIC DNA]</scope>
    <source>
        <strain evidence="2">T-177</strain>
    </source>
</reference>
<protein>
    <recommendedName>
        <fullName evidence="3">Zn(2)-C6 fungal-type domain-containing protein</fullName>
    </recommendedName>
</protein>
<gene>
    <name evidence="1" type="ORF">HGRIS_014900</name>
</gene>
<evidence type="ECO:0008006" key="3">
    <source>
        <dbReference type="Google" id="ProtNLM"/>
    </source>
</evidence>
<dbReference type="Proteomes" id="UP001556367">
    <property type="component" value="Unassembled WGS sequence"/>
</dbReference>
<accession>A0ABR3JNL5</accession>
<proteinExistence type="predicted"/>